<keyword evidence="4" id="KW-0547">Nucleotide-binding</keyword>
<dbReference type="InterPro" id="IPR018181">
    <property type="entry name" value="Heat_shock_70_CS"/>
</dbReference>
<proteinExistence type="inferred from homology"/>
<name>A0ABP0RDM5_9DINO</name>
<dbReference type="PANTHER" id="PTHR33753">
    <property type="entry name" value="1,4-BETA-D-GLUCAN CELLOBIOHYDROLASE B"/>
    <property type="match status" value="1"/>
</dbReference>
<keyword evidence="13" id="KW-1185">Reference proteome</keyword>
<dbReference type="PROSITE" id="PS00297">
    <property type="entry name" value="HSP70_1"/>
    <property type="match status" value="1"/>
</dbReference>
<evidence type="ECO:0000256" key="5">
    <source>
        <dbReference type="ARBA" id="ARBA00022801"/>
    </source>
</evidence>
<keyword evidence="8" id="KW-0325">Glycoprotein</keyword>
<dbReference type="Gene3D" id="3.30.420.40">
    <property type="match status" value="2"/>
</dbReference>
<dbReference type="PANTHER" id="PTHR33753:SF1">
    <property type="entry name" value="ENDO-BETA-1,4-GLUCANASE CELB"/>
    <property type="match status" value="1"/>
</dbReference>
<keyword evidence="9" id="KW-0119">Carbohydrate metabolism</keyword>
<comment type="similarity">
    <text evidence="2">Belongs to the glycosyl hydrolase 7 (cellulase C) family.</text>
</comment>
<sequence>MSHLGPTFWPTSPMRQASPAAVGIDLGTSSCRIGLWRDGDVLIVPNDSGCLATPSCVGFSDFTAPVVGEAAVEQAASNLPNTVFAPQKLLGASFESPWAQRLRVAGPPEIVRGDDGSAMYRVRDRGKEKVLEPGEILAVLLQHMKRQVEQCLGVHVKSAVVTVPAKYGRQQRKALEEACRMAHLEVLALVKAPTAAAIAFSLTNPRENPRDILVLDFGACYCDFCLLTLRGKSLYERAVGTEFIDLDSLLVKFCLTDIKIRLGLDLSNDWVAVLRLTMACESAKRKLSQWNQTRVNVEALVRGNDYCVAMSRSYFEEFCSRDIDCLLEIFDMCLEESGLERNGVDVVLVGGSSRIPRFRRLVKDFFRGQPPSEVLRPDHAAVLGAAVYAASLAGLLPPNEAPADGQKDSVSGIYSFEGLQLEEIMPWSTLTVDSLDGDVVAFDAVVIPGIMDAVLATSLAVPVRCSGRCFIVQCGLGSIYDLRTDSWQGVKRFLAPIHNMLYGELRSDILAADSDEKRANASPVARYFLQAILQKKGQAELDAACTWWVLNAKKECTKAGGCQDEKAGLVLDSNWRWVHNVRVTAKGYKKTYGVREIDDGRGVKLDFMTQGGNVGSRLYVTDGEESYKMFKLLNREFTLDVDVHKLNCGMNGAVYFIEMDKDGGKGKDGNLAGAKFGTGYCDAQCPHEKFETNASRGICCVEMDIWEANKHATAFTPHPCSTVGPQKCMGDIECGYGENGERWMGLCDKDGCDLNTYRMGAKTFYGNGSSFAVDSNEPLTLVTQFITHDGTDEGNLTEIRRLYIQHGKVIANAASRIPNVTGSAITDGFCNAQKKAFGDYDHHQKLGGLVSMGETLKRGMVLSVSIWDDYATHMAWLDASFPPGENASERLGVLRGPCNATLSNPTVLRPKNKNGWVKYYNIRYGEIDSTYSASGSARRLDDIGAVFV</sequence>
<dbReference type="InterPro" id="IPR037019">
    <property type="entry name" value="Glyco_hydro_7_sf"/>
</dbReference>
<evidence type="ECO:0000256" key="6">
    <source>
        <dbReference type="ARBA" id="ARBA00022840"/>
    </source>
</evidence>
<dbReference type="Gene3D" id="2.70.100.10">
    <property type="entry name" value="Glycoside hydrolase, family 7, domain"/>
    <property type="match status" value="1"/>
</dbReference>
<reference evidence="12 13" key="1">
    <citation type="submission" date="2024-02" db="EMBL/GenBank/DDBJ databases">
        <authorList>
            <person name="Chen Y."/>
            <person name="Shah S."/>
            <person name="Dougan E. K."/>
            <person name="Thang M."/>
            <person name="Chan C."/>
        </authorList>
    </citation>
    <scope>NUCLEOTIDE SEQUENCE [LARGE SCALE GENOMIC DNA]</scope>
</reference>
<evidence type="ECO:0000256" key="4">
    <source>
        <dbReference type="ARBA" id="ARBA00022741"/>
    </source>
</evidence>
<dbReference type="InterPro" id="IPR013320">
    <property type="entry name" value="ConA-like_dom_sf"/>
</dbReference>
<evidence type="ECO:0000256" key="3">
    <source>
        <dbReference type="ARBA" id="ARBA00012601"/>
    </source>
</evidence>
<dbReference type="Proteomes" id="UP001642464">
    <property type="component" value="Unassembled WGS sequence"/>
</dbReference>
<comment type="caution">
    <text evidence="12">The sequence shown here is derived from an EMBL/GenBank/DDBJ whole genome shotgun (WGS) entry which is preliminary data.</text>
</comment>
<evidence type="ECO:0000313" key="12">
    <source>
        <dbReference type="EMBL" id="CAK9098686.1"/>
    </source>
</evidence>
<protein>
    <recommendedName>
        <fullName evidence="3">cellulase</fullName>
        <ecNumber evidence="3">3.2.1.4</ecNumber>
    </recommendedName>
</protein>
<dbReference type="Pfam" id="PF00012">
    <property type="entry name" value="HSP70"/>
    <property type="match status" value="1"/>
</dbReference>
<keyword evidence="10" id="KW-0326">Glycosidase</keyword>
<dbReference type="EMBL" id="CAXAMM010041328">
    <property type="protein sequence ID" value="CAK9098686.1"/>
    <property type="molecule type" value="Genomic_DNA"/>
</dbReference>
<dbReference type="Pfam" id="PF00840">
    <property type="entry name" value="Glyco_hydro_7"/>
    <property type="match status" value="1"/>
</dbReference>
<dbReference type="PRINTS" id="PR00734">
    <property type="entry name" value="GLHYDRLASE7"/>
</dbReference>
<keyword evidence="7" id="KW-0136">Cellulose degradation</keyword>
<accession>A0ABP0RDM5</accession>
<dbReference type="InterPro" id="IPR013126">
    <property type="entry name" value="Hsp_70_fam"/>
</dbReference>
<evidence type="ECO:0000256" key="9">
    <source>
        <dbReference type="ARBA" id="ARBA00023277"/>
    </source>
</evidence>
<evidence type="ECO:0000256" key="7">
    <source>
        <dbReference type="ARBA" id="ARBA00023001"/>
    </source>
</evidence>
<dbReference type="Gene3D" id="3.30.30.30">
    <property type="match status" value="1"/>
</dbReference>
<keyword evidence="6" id="KW-0067">ATP-binding</keyword>
<organism evidence="12 13">
    <name type="scientific">Durusdinium trenchii</name>
    <dbReference type="NCBI Taxonomy" id="1381693"/>
    <lineage>
        <taxon>Eukaryota</taxon>
        <taxon>Sar</taxon>
        <taxon>Alveolata</taxon>
        <taxon>Dinophyceae</taxon>
        <taxon>Suessiales</taxon>
        <taxon>Symbiodiniaceae</taxon>
        <taxon>Durusdinium</taxon>
    </lineage>
</organism>
<gene>
    <name evidence="12" type="ORF">SCF082_LOCUS46234</name>
</gene>
<evidence type="ECO:0000313" key="13">
    <source>
        <dbReference type="Proteomes" id="UP001642464"/>
    </source>
</evidence>
<dbReference type="InterPro" id="IPR043129">
    <property type="entry name" value="ATPase_NBD"/>
</dbReference>
<keyword evidence="5" id="KW-0378">Hydrolase</keyword>
<dbReference type="Gene3D" id="3.90.640.10">
    <property type="entry name" value="Actin, Chain A, domain 4"/>
    <property type="match status" value="1"/>
</dbReference>
<dbReference type="SUPFAM" id="SSF49899">
    <property type="entry name" value="Concanavalin A-like lectins/glucanases"/>
    <property type="match status" value="1"/>
</dbReference>
<comment type="catalytic activity">
    <reaction evidence="1">
        <text>Endohydrolysis of (1-&gt;4)-beta-D-glucosidic linkages in cellulose, lichenin and cereal beta-D-glucans.</text>
        <dbReference type="EC" id="3.2.1.4"/>
    </reaction>
</comment>
<evidence type="ECO:0000256" key="10">
    <source>
        <dbReference type="ARBA" id="ARBA00023295"/>
    </source>
</evidence>
<evidence type="ECO:0000256" key="11">
    <source>
        <dbReference type="ARBA" id="ARBA00023326"/>
    </source>
</evidence>
<keyword evidence="11" id="KW-0624">Polysaccharide degradation</keyword>
<evidence type="ECO:0000256" key="8">
    <source>
        <dbReference type="ARBA" id="ARBA00023180"/>
    </source>
</evidence>
<evidence type="ECO:0000256" key="2">
    <source>
        <dbReference type="ARBA" id="ARBA00006044"/>
    </source>
</evidence>
<dbReference type="SUPFAM" id="SSF53067">
    <property type="entry name" value="Actin-like ATPase domain"/>
    <property type="match status" value="2"/>
</dbReference>
<dbReference type="EC" id="3.2.1.4" evidence="3"/>
<evidence type="ECO:0000256" key="1">
    <source>
        <dbReference type="ARBA" id="ARBA00000966"/>
    </source>
</evidence>
<dbReference type="InterPro" id="IPR001722">
    <property type="entry name" value="Glyco_hydro_7"/>
</dbReference>